<feature type="domain" description="6-phospho-N-acetylmuramidase N-terminal" evidence="2">
    <location>
        <begin position="3"/>
        <end position="225"/>
    </location>
</feature>
<sequence length="349" mass="40281">MMLGFSIYLGESFNTDYIQRMLKLGYRTIFTSLQIPEEHHIEARFTQLQTYLSQFETELIIDINDALITADLFERLAQFNTIRYIIRIDEGTTPAIIQHIISHGHTCCINASTVSEQFLTDLQDFPQLQKHLIYLHNYYPRPDTGLSRTFLQHQNARIRHYHHDAIIYAFISGEQLRGPLYEGLTTLECTRQIDPCLAALLLRELNINGMLIGDPFMSATTSEKLFQMIEHNHFILPCHVDNGADTKLILQKHISRPDCSAHVIRSKYTRQQVARRIEPFNIQPRAKGTITIDNHLNGRYMGELQITKINLKPHPHVNVVGHISKDSLPYLNYFNASTAFTFIQAKGEF</sequence>
<dbReference type="RefSeq" id="WP_229293019.1">
    <property type="nucleotide sequence ID" value="NZ_CP086654.1"/>
</dbReference>
<dbReference type="SUPFAM" id="SSF51445">
    <property type="entry name" value="(Trans)glycosidases"/>
    <property type="match status" value="1"/>
</dbReference>
<keyword evidence="4" id="KW-1185">Reference proteome</keyword>
<dbReference type="Gene3D" id="3.20.20.70">
    <property type="entry name" value="Aldolase class I"/>
    <property type="match status" value="1"/>
</dbReference>
<evidence type="ECO:0000259" key="1">
    <source>
        <dbReference type="Pfam" id="PF05913"/>
    </source>
</evidence>
<organism evidence="3 4">
    <name type="scientific">Staphylococcus ratti</name>
    <dbReference type="NCBI Taxonomy" id="2892440"/>
    <lineage>
        <taxon>Bacteria</taxon>
        <taxon>Bacillati</taxon>
        <taxon>Bacillota</taxon>
        <taxon>Bacilli</taxon>
        <taxon>Bacillales</taxon>
        <taxon>Staphylococcaceae</taxon>
        <taxon>Staphylococcus</taxon>
    </lineage>
</organism>
<reference evidence="3 4" key="1">
    <citation type="journal article" date="2022" name="Pathogens">
        <title>Staphylococcus ratti sp. nov. Isolated from a Lab Rat.</title>
        <authorList>
            <person name="Kovarovic V."/>
            <person name="Sedlacek I."/>
            <person name="Petras P."/>
            <person name="Kralova S."/>
            <person name="Maslanova I."/>
            <person name="Svec P."/>
            <person name="Neumann-Schaal M."/>
            <person name="Botka T."/>
            <person name="Gelbicova T."/>
            <person name="Stankova E."/>
            <person name="Doskar J."/>
            <person name="Pantucek R."/>
        </authorList>
    </citation>
    <scope>NUCLEOTIDE SEQUENCE [LARGE SCALE GENOMIC DNA]</scope>
    <source>
        <strain evidence="3 4">CCM 9025</strain>
    </source>
</reference>
<accession>A0ABY3PE56</accession>
<dbReference type="InterPro" id="IPR043797">
    <property type="entry name" value="MupG_N"/>
</dbReference>
<dbReference type="Pfam" id="PF19200">
    <property type="entry name" value="MupG_N"/>
    <property type="match status" value="1"/>
</dbReference>
<gene>
    <name evidence="3" type="ORF">LN051_02320</name>
</gene>
<dbReference type="InterPro" id="IPR043894">
    <property type="entry name" value="MupG_C"/>
</dbReference>
<dbReference type="InterPro" id="IPR017853">
    <property type="entry name" value="GH"/>
</dbReference>
<dbReference type="InterPro" id="IPR029000">
    <property type="entry name" value="Cyclophilin-like_dom_sf"/>
</dbReference>
<dbReference type="SUPFAM" id="SSF50891">
    <property type="entry name" value="Cyclophilin-like"/>
    <property type="match status" value="1"/>
</dbReference>
<proteinExistence type="predicted"/>
<dbReference type="Proteomes" id="UP001197626">
    <property type="component" value="Chromosome"/>
</dbReference>
<dbReference type="PANTHER" id="PTHR38435">
    <property type="match status" value="1"/>
</dbReference>
<evidence type="ECO:0000313" key="4">
    <source>
        <dbReference type="Proteomes" id="UP001197626"/>
    </source>
</evidence>
<dbReference type="InterPro" id="IPR008589">
    <property type="entry name" value="MupG"/>
</dbReference>
<dbReference type="InterPro" id="IPR013785">
    <property type="entry name" value="Aldolase_TIM"/>
</dbReference>
<name>A0ABY3PE56_9STAP</name>
<dbReference type="Gene3D" id="2.40.100.10">
    <property type="entry name" value="Cyclophilin-like"/>
    <property type="match status" value="1"/>
</dbReference>
<evidence type="ECO:0000313" key="3">
    <source>
        <dbReference type="EMBL" id="UEX90523.1"/>
    </source>
</evidence>
<feature type="domain" description="6-phospho-N-acetylmuramidase C-terminal" evidence="1">
    <location>
        <begin position="247"/>
        <end position="342"/>
    </location>
</feature>
<dbReference type="PANTHER" id="PTHR38435:SF2">
    <property type="entry name" value="DUF871 DOMAIN-CONTAINING PROTEIN"/>
    <property type="match status" value="1"/>
</dbReference>
<dbReference type="EMBL" id="CP086654">
    <property type="protein sequence ID" value="UEX90523.1"/>
    <property type="molecule type" value="Genomic_DNA"/>
</dbReference>
<protein>
    <submittedName>
        <fullName evidence="3">MupG family TIM beta-alpha barrel fold protein</fullName>
    </submittedName>
</protein>
<dbReference type="Pfam" id="PF05913">
    <property type="entry name" value="MupG_C"/>
    <property type="match status" value="1"/>
</dbReference>
<evidence type="ECO:0000259" key="2">
    <source>
        <dbReference type="Pfam" id="PF19200"/>
    </source>
</evidence>